<accession>A0A8S9ZPF6</accession>
<gene>
    <name evidence="1" type="ORF">Mgra_00005533</name>
</gene>
<proteinExistence type="predicted"/>
<reference evidence="1" key="1">
    <citation type="journal article" date="2020" name="Ecol. Evol.">
        <title>Genome structure and content of the rice root-knot nematode (Meloidogyne graminicola).</title>
        <authorList>
            <person name="Phan N.T."/>
            <person name="Danchin E.G.J."/>
            <person name="Klopp C."/>
            <person name="Perfus-Barbeoch L."/>
            <person name="Kozlowski D.K."/>
            <person name="Koutsovoulos G.D."/>
            <person name="Lopez-Roques C."/>
            <person name="Bouchez O."/>
            <person name="Zahm M."/>
            <person name="Besnard G."/>
            <person name="Bellafiore S."/>
        </authorList>
    </citation>
    <scope>NUCLEOTIDE SEQUENCE</scope>
    <source>
        <strain evidence="1">VN-18</strain>
    </source>
</reference>
<evidence type="ECO:0000313" key="1">
    <source>
        <dbReference type="EMBL" id="KAF7635092.1"/>
    </source>
</evidence>
<keyword evidence="2" id="KW-1185">Reference proteome</keyword>
<dbReference type="OrthoDB" id="5854694at2759"/>
<dbReference type="Proteomes" id="UP000605970">
    <property type="component" value="Unassembled WGS sequence"/>
</dbReference>
<evidence type="ECO:0000313" key="2">
    <source>
        <dbReference type="Proteomes" id="UP000605970"/>
    </source>
</evidence>
<sequence>MDNHDSQQQATLSPNVAKLMRGELLPISSPITTPKVPSKKFEDVRKLEHYKEQVQICVANPGRFNASWTLLSKLFGEAELYDYIRKSAWTKEDLKNFEIVGELDNENQV</sequence>
<comment type="caution">
    <text evidence="1">The sequence shown here is derived from an EMBL/GenBank/DDBJ whole genome shotgun (WGS) entry which is preliminary data.</text>
</comment>
<organism evidence="1 2">
    <name type="scientific">Meloidogyne graminicola</name>
    <dbReference type="NCBI Taxonomy" id="189291"/>
    <lineage>
        <taxon>Eukaryota</taxon>
        <taxon>Metazoa</taxon>
        <taxon>Ecdysozoa</taxon>
        <taxon>Nematoda</taxon>
        <taxon>Chromadorea</taxon>
        <taxon>Rhabditida</taxon>
        <taxon>Tylenchina</taxon>
        <taxon>Tylenchomorpha</taxon>
        <taxon>Tylenchoidea</taxon>
        <taxon>Meloidogynidae</taxon>
        <taxon>Meloidogyninae</taxon>
        <taxon>Meloidogyne</taxon>
    </lineage>
</organism>
<dbReference type="EMBL" id="JABEBT010000047">
    <property type="protein sequence ID" value="KAF7635092.1"/>
    <property type="molecule type" value="Genomic_DNA"/>
</dbReference>
<protein>
    <submittedName>
        <fullName evidence="1">Uncharacterized protein</fullName>
    </submittedName>
</protein>
<name>A0A8S9ZPF6_9BILA</name>
<dbReference type="AlphaFoldDB" id="A0A8S9ZPF6"/>